<evidence type="ECO:0000313" key="4">
    <source>
        <dbReference type="Proteomes" id="UP000191691"/>
    </source>
</evidence>
<feature type="signal peptide" evidence="2">
    <location>
        <begin position="1"/>
        <end position="18"/>
    </location>
</feature>
<evidence type="ECO:0008006" key="5">
    <source>
        <dbReference type="Google" id="ProtNLM"/>
    </source>
</evidence>
<dbReference type="EMBL" id="MOOB01000010">
    <property type="protein sequence ID" value="OQE91250.1"/>
    <property type="molecule type" value="Genomic_DNA"/>
</dbReference>
<organism evidence="3 4">
    <name type="scientific">Penicillium nalgiovense</name>
    <dbReference type="NCBI Taxonomy" id="60175"/>
    <lineage>
        <taxon>Eukaryota</taxon>
        <taxon>Fungi</taxon>
        <taxon>Dikarya</taxon>
        <taxon>Ascomycota</taxon>
        <taxon>Pezizomycotina</taxon>
        <taxon>Eurotiomycetes</taxon>
        <taxon>Eurotiomycetidae</taxon>
        <taxon>Eurotiales</taxon>
        <taxon>Aspergillaceae</taxon>
        <taxon>Penicillium</taxon>
    </lineage>
</organism>
<evidence type="ECO:0000256" key="1">
    <source>
        <dbReference type="SAM" id="MobiDB-lite"/>
    </source>
</evidence>
<gene>
    <name evidence="3" type="ORF">PENNAL_c0010G07226</name>
</gene>
<keyword evidence="2" id="KW-0732">Signal</keyword>
<dbReference type="Proteomes" id="UP000191691">
    <property type="component" value="Unassembled WGS sequence"/>
</dbReference>
<evidence type="ECO:0000313" key="3">
    <source>
        <dbReference type="EMBL" id="OQE91250.1"/>
    </source>
</evidence>
<keyword evidence="4" id="KW-1185">Reference proteome</keyword>
<name>A0A1V6YUX1_PENNA</name>
<accession>A0A1V6YUX1</accession>
<protein>
    <recommendedName>
        <fullName evidence="5">Hydrophobin</fullName>
    </recommendedName>
</protein>
<reference evidence="4" key="1">
    <citation type="journal article" date="2017" name="Nat. Microbiol.">
        <title>Global analysis of biosynthetic gene clusters reveals vast potential of secondary metabolite production in Penicillium species.</title>
        <authorList>
            <person name="Nielsen J.C."/>
            <person name="Grijseels S."/>
            <person name="Prigent S."/>
            <person name="Ji B."/>
            <person name="Dainat J."/>
            <person name="Nielsen K.F."/>
            <person name="Frisvad J.C."/>
            <person name="Workman M."/>
            <person name="Nielsen J."/>
        </authorList>
    </citation>
    <scope>NUCLEOTIDE SEQUENCE [LARGE SCALE GENOMIC DNA]</scope>
    <source>
        <strain evidence="4">IBT 13039</strain>
    </source>
</reference>
<evidence type="ECO:0000256" key="2">
    <source>
        <dbReference type="SAM" id="SignalP"/>
    </source>
</evidence>
<comment type="caution">
    <text evidence="3">The sequence shown here is derived from an EMBL/GenBank/DDBJ whole genome shotgun (WGS) entry which is preliminary data.</text>
</comment>
<feature type="compositionally biased region" description="Polar residues" evidence="1">
    <location>
        <begin position="149"/>
        <end position="161"/>
    </location>
</feature>
<sequence length="232" mass="25049">MQLKSVLALFAFASLALASPAGELHERQESDVQGGNNEVVEEKCYCCQRAVQSFWFFKGAGTGCRVLTSGECGRQRPHELCCEDVATSGTGVSCCFPLLFSSSFLGYVRQEQVSPDVAQRPGDDSYNAAPAKEPTAPDDSPEDKEALVSSESKSTAVNTSESDTHPLQDTALRLEEILDGNSQVAVVLDCIDEMDDLMGDVLLETLVYYLEIGVFGDHKQLGPTVIFTAHSP</sequence>
<feature type="chain" id="PRO_5012641678" description="Hydrophobin" evidence="2">
    <location>
        <begin position="19"/>
        <end position="232"/>
    </location>
</feature>
<dbReference type="AlphaFoldDB" id="A0A1V6YUX1"/>
<feature type="region of interest" description="Disordered" evidence="1">
    <location>
        <begin position="115"/>
        <end position="167"/>
    </location>
</feature>
<proteinExistence type="predicted"/>